<evidence type="ECO:0000259" key="3">
    <source>
        <dbReference type="Pfam" id="PF02737"/>
    </source>
</evidence>
<evidence type="ECO:0008006" key="6">
    <source>
        <dbReference type="Google" id="ProtNLM"/>
    </source>
</evidence>
<dbReference type="GO" id="GO:0006631">
    <property type="term" value="P:fatty acid metabolic process"/>
    <property type="evidence" value="ECO:0007669"/>
    <property type="project" value="InterPro"/>
</dbReference>
<dbReference type="EMBL" id="CP036422">
    <property type="protein sequence ID" value="QFU76444.1"/>
    <property type="molecule type" value="Genomic_DNA"/>
</dbReference>
<dbReference type="SUPFAM" id="SSF51735">
    <property type="entry name" value="NAD(P)-binding Rossmann-fold domains"/>
    <property type="match status" value="1"/>
</dbReference>
<dbReference type="InterPro" id="IPR036291">
    <property type="entry name" value="NAD(P)-bd_dom_sf"/>
</dbReference>
<organism evidence="4 5">
    <name type="scientific">Halioglobus maricola</name>
    <dbReference type="NCBI Taxonomy" id="2601894"/>
    <lineage>
        <taxon>Bacteria</taxon>
        <taxon>Pseudomonadati</taxon>
        <taxon>Pseudomonadota</taxon>
        <taxon>Gammaproteobacteria</taxon>
        <taxon>Cellvibrionales</taxon>
        <taxon>Halieaceae</taxon>
        <taxon>Halioglobus</taxon>
    </lineage>
</organism>
<dbReference type="InterPro" id="IPR006176">
    <property type="entry name" value="3-OHacyl-CoA_DH_NAD-bd"/>
</dbReference>
<evidence type="ECO:0000313" key="4">
    <source>
        <dbReference type="EMBL" id="QFU76444.1"/>
    </source>
</evidence>
<accession>A0A5P9NMF2</accession>
<evidence type="ECO:0000256" key="1">
    <source>
        <dbReference type="ARBA" id="ARBA00023002"/>
    </source>
</evidence>
<reference evidence="4 5" key="1">
    <citation type="submission" date="2019-02" db="EMBL/GenBank/DDBJ databases">
        <authorList>
            <person name="Li S.-H."/>
        </authorList>
    </citation>
    <scope>NUCLEOTIDE SEQUENCE [LARGE SCALE GENOMIC DNA]</scope>
    <source>
        <strain evidence="4 5">IMCC14385</strain>
    </source>
</reference>
<dbReference type="Pfam" id="PF02737">
    <property type="entry name" value="3HCDH_N"/>
    <property type="match status" value="1"/>
</dbReference>
<dbReference type="Pfam" id="PF00725">
    <property type="entry name" value="3HCDH"/>
    <property type="match status" value="2"/>
</dbReference>
<dbReference type="GO" id="GO:0070403">
    <property type="term" value="F:NAD+ binding"/>
    <property type="evidence" value="ECO:0007669"/>
    <property type="project" value="InterPro"/>
</dbReference>
<dbReference type="InterPro" id="IPR013328">
    <property type="entry name" value="6PGD_dom2"/>
</dbReference>
<name>A0A5P9NMF2_9GAMM</name>
<dbReference type="KEGG" id="halc:EY643_12665"/>
<dbReference type="Gene3D" id="1.10.1040.10">
    <property type="entry name" value="N-(1-d-carboxylethyl)-l-norvaline Dehydrogenase, domain 2"/>
    <property type="match status" value="2"/>
</dbReference>
<dbReference type="GO" id="GO:0016616">
    <property type="term" value="F:oxidoreductase activity, acting on the CH-OH group of donors, NAD or NADP as acceptor"/>
    <property type="evidence" value="ECO:0007669"/>
    <property type="project" value="InterPro"/>
</dbReference>
<feature type="domain" description="3-hydroxyacyl-CoA dehydrogenase C-terminal" evidence="2">
    <location>
        <begin position="190"/>
        <end position="288"/>
    </location>
</feature>
<dbReference type="RefSeq" id="WP_153239586.1">
    <property type="nucleotide sequence ID" value="NZ_CP036422.1"/>
</dbReference>
<feature type="domain" description="3-hydroxyacyl-CoA dehydrogenase NAD binding" evidence="3">
    <location>
        <begin position="10"/>
        <end position="185"/>
    </location>
</feature>
<proteinExistence type="predicted"/>
<keyword evidence="1" id="KW-0560">Oxidoreductase</keyword>
<dbReference type="Proteomes" id="UP000326287">
    <property type="component" value="Chromosome"/>
</dbReference>
<dbReference type="OrthoDB" id="9803287at2"/>
<dbReference type="PANTHER" id="PTHR48075">
    <property type="entry name" value="3-HYDROXYACYL-COA DEHYDROGENASE FAMILY PROTEIN"/>
    <property type="match status" value="1"/>
</dbReference>
<gene>
    <name evidence="4" type="ORF">EY643_12665</name>
</gene>
<dbReference type="Gene3D" id="3.40.50.720">
    <property type="entry name" value="NAD(P)-binding Rossmann-like Domain"/>
    <property type="match status" value="1"/>
</dbReference>
<sequence>MSQTVSGIDKVCFVGAGTMGCYNALAAAVCGYSVVLYDPSESSLAAIPQRQREMANMLVGAGWCSEEDVEAAAGRTVVTCDLGEACKGADLVNESVFEDLKLKRQVHAELDAICDAETLLTTNSSALLVSDIEVAVTRCDRFAALHSHYASPLVDIVPGRSTRPELVALLEAYVRSLRGVPLVMKKEHPGYVLNAMLGNVLGTALAMLVGKQFSVPAIDASWLEAQQALMGPFGLIDLFGLGVLRDAWGHRDRMDALQPFKHQIVELLEQKLAAGKLGMHSGEGFYTYPEPAYGSQDFASHADDRCARLLQAALMAQAIRLVAGEVVSVEQVDLAWSVGMHAPRGPFALIAELGKVQVLSQLQESGLQGLLSAKEVTQASSWLTAHVNDNGELN</sequence>
<evidence type="ECO:0000313" key="5">
    <source>
        <dbReference type="Proteomes" id="UP000326287"/>
    </source>
</evidence>
<evidence type="ECO:0000259" key="2">
    <source>
        <dbReference type="Pfam" id="PF00725"/>
    </source>
</evidence>
<dbReference type="SUPFAM" id="SSF48179">
    <property type="entry name" value="6-phosphogluconate dehydrogenase C-terminal domain-like"/>
    <property type="match status" value="2"/>
</dbReference>
<dbReference type="AlphaFoldDB" id="A0A5P9NMF2"/>
<dbReference type="InterPro" id="IPR008927">
    <property type="entry name" value="6-PGluconate_DH-like_C_sf"/>
</dbReference>
<dbReference type="PANTHER" id="PTHR48075:SF5">
    <property type="entry name" value="3-HYDROXYBUTYRYL-COA DEHYDROGENASE"/>
    <property type="match status" value="1"/>
</dbReference>
<protein>
    <recommendedName>
        <fullName evidence="6">3-hydroxyacyl-CoA dehydrogenase</fullName>
    </recommendedName>
</protein>
<keyword evidence="5" id="KW-1185">Reference proteome</keyword>
<feature type="domain" description="3-hydroxyacyl-CoA dehydrogenase C-terminal" evidence="2">
    <location>
        <begin position="310"/>
        <end position="356"/>
    </location>
</feature>
<dbReference type="InterPro" id="IPR006108">
    <property type="entry name" value="3HC_DH_C"/>
</dbReference>